<keyword evidence="2" id="KW-1185">Reference proteome</keyword>
<reference evidence="1 2" key="1">
    <citation type="submission" date="2017-02" db="EMBL/GenBank/DDBJ databases">
        <authorList>
            <person name="Peterson S.W."/>
        </authorList>
    </citation>
    <scope>NUCLEOTIDE SEQUENCE [LARGE SCALE GENOMIC DNA]</scope>
    <source>
        <strain evidence="1 2">DSM 18034</strain>
    </source>
</reference>
<dbReference type="InterPro" id="IPR014985">
    <property type="entry name" value="WbqC"/>
</dbReference>
<dbReference type="Pfam" id="PF08889">
    <property type="entry name" value="WbqC"/>
    <property type="match status" value="1"/>
</dbReference>
<dbReference type="RefSeq" id="WP_078684602.1">
    <property type="nucleotide sequence ID" value="NZ_FUYA01000003.1"/>
</dbReference>
<dbReference type="AlphaFoldDB" id="A0A1T4VZ25"/>
<name>A0A1T4VZ25_9BACT</name>
<protein>
    <submittedName>
        <fullName evidence="1">WbqC-like protein family protein</fullName>
    </submittedName>
</protein>
<dbReference type="Proteomes" id="UP000189733">
    <property type="component" value="Unassembled WGS sequence"/>
</dbReference>
<dbReference type="EMBL" id="FUYA01000003">
    <property type="protein sequence ID" value="SKA70270.1"/>
    <property type="molecule type" value="Genomic_DNA"/>
</dbReference>
<evidence type="ECO:0000313" key="2">
    <source>
        <dbReference type="Proteomes" id="UP000189733"/>
    </source>
</evidence>
<gene>
    <name evidence="1" type="ORF">SAMN02745702_01314</name>
</gene>
<evidence type="ECO:0000313" key="1">
    <source>
        <dbReference type="EMBL" id="SKA70270.1"/>
    </source>
</evidence>
<accession>A0A1T4VZ25</accession>
<dbReference type="STRING" id="1121442.SAMN02745702_01314"/>
<sequence length="237" mass="26972">MILGIMQPYFFPYLGYFDLISRCDSWVVFDSCQYTPRSWMTRNRIAHPTKDWMYFRCDVHGSQHMAISEVELADPDKTRRTLLGQLTQYKKSAPFYRDVIELVKTSFESLPSPSLTDMNVSAMAAVCAYLGIHFAPVIASQANFELPPVCHPGQWALEISSVLHADMYINPPGGKDLFRPEEFSERGIGLAFTRVPDFEYDPAPFTFVPSLSILDVLMWNSPEQVRAQLGKDELDIA</sequence>
<organism evidence="1 2">
    <name type="scientific">Desulfobaculum bizertense DSM 18034</name>
    <dbReference type="NCBI Taxonomy" id="1121442"/>
    <lineage>
        <taxon>Bacteria</taxon>
        <taxon>Pseudomonadati</taxon>
        <taxon>Thermodesulfobacteriota</taxon>
        <taxon>Desulfovibrionia</taxon>
        <taxon>Desulfovibrionales</taxon>
        <taxon>Desulfovibrionaceae</taxon>
        <taxon>Desulfobaculum</taxon>
    </lineage>
</organism>
<proteinExistence type="predicted"/>
<dbReference type="OrthoDB" id="3611744at2"/>